<dbReference type="STRING" id="70996.SE18_00445"/>
<dbReference type="Pfam" id="PF00069">
    <property type="entry name" value="Pkinase"/>
    <property type="match status" value="1"/>
</dbReference>
<dbReference type="EMBL" id="LGKP01000003">
    <property type="protein sequence ID" value="KPL91866.1"/>
    <property type="molecule type" value="Genomic_DNA"/>
</dbReference>
<evidence type="ECO:0000313" key="3">
    <source>
        <dbReference type="EMBL" id="KPL91866.1"/>
    </source>
</evidence>
<dbReference type="Gene3D" id="1.10.510.10">
    <property type="entry name" value="Transferase(Phosphotransferase) domain 1"/>
    <property type="match status" value="1"/>
</dbReference>
<keyword evidence="4" id="KW-1185">Reference proteome</keyword>
<evidence type="ECO:0000256" key="1">
    <source>
        <dbReference type="SAM" id="Phobius"/>
    </source>
</evidence>
<dbReference type="AlphaFoldDB" id="A0A0N8GTE4"/>
<dbReference type="InterPro" id="IPR011009">
    <property type="entry name" value="Kinase-like_dom_sf"/>
</dbReference>
<dbReference type="GO" id="GO:0004674">
    <property type="term" value="F:protein serine/threonine kinase activity"/>
    <property type="evidence" value="ECO:0007669"/>
    <property type="project" value="TreeGrafter"/>
</dbReference>
<dbReference type="GO" id="GO:0005524">
    <property type="term" value="F:ATP binding"/>
    <property type="evidence" value="ECO:0007669"/>
    <property type="project" value="InterPro"/>
</dbReference>
<reference evidence="3 4" key="1">
    <citation type="submission" date="2015-07" db="EMBL/GenBank/DDBJ databases">
        <title>Whole genome sequence of Herpetosiphon geysericola DSM 7119.</title>
        <authorList>
            <person name="Hemp J."/>
            <person name="Ward L.M."/>
            <person name="Pace L.A."/>
            <person name="Fischer W.W."/>
        </authorList>
    </citation>
    <scope>NUCLEOTIDE SEQUENCE [LARGE SCALE GENOMIC DNA]</scope>
    <source>
        <strain evidence="3 4">DSM 7119</strain>
    </source>
</reference>
<dbReference type="SMART" id="SM00220">
    <property type="entry name" value="S_TKc"/>
    <property type="match status" value="1"/>
</dbReference>
<dbReference type="OrthoDB" id="142309at2"/>
<keyword evidence="1" id="KW-0812">Transmembrane</keyword>
<dbReference type="PANTHER" id="PTHR44167">
    <property type="entry name" value="OVARIAN-SPECIFIC SERINE/THREONINE-PROTEIN KINASE LOK-RELATED"/>
    <property type="match status" value="1"/>
</dbReference>
<comment type="caution">
    <text evidence="3">The sequence shown here is derived from an EMBL/GenBank/DDBJ whole genome shotgun (WGS) entry which is preliminary data.</text>
</comment>
<dbReference type="PROSITE" id="PS50011">
    <property type="entry name" value="PROTEIN_KINASE_DOM"/>
    <property type="match status" value="1"/>
</dbReference>
<keyword evidence="1" id="KW-0472">Membrane</keyword>
<dbReference type="Proteomes" id="UP000050277">
    <property type="component" value="Unassembled WGS sequence"/>
</dbReference>
<feature type="transmembrane region" description="Helical" evidence="1">
    <location>
        <begin position="341"/>
        <end position="361"/>
    </location>
</feature>
<evidence type="ECO:0000313" key="4">
    <source>
        <dbReference type="Proteomes" id="UP000050277"/>
    </source>
</evidence>
<dbReference type="SUPFAM" id="SSF56112">
    <property type="entry name" value="Protein kinase-like (PK-like)"/>
    <property type="match status" value="1"/>
</dbReference>
<dbReference type="InterPro" id="IPR000719">
    <property type="entry name" value="Prot_kinase_dom"/>
</dbReference>
<protein>
    <recommendedName>
        <fullName evidence="2">Protein kinase domain-containing protein</fullName>
    </recommendedName>
</protein>
<dbReference type="RefSeq" id="WP_054532447.1">
    <property type="nucleotide sequence ID" value="NZ_LGKP01000003.1"/>
</dbReference>
<keyword evidence="1" id="KW-1133">Transmembrane helix</keyword>
<dbReference type="PANTHER" id="PTHR44167:SF30">
    <property type="entry name" value="PHOSPHORYLASE KINASE"/>
    <property type="match status" value="1"/>
</dbReference>
<evidence type="ECO:0000259" key="2">
    <source>
        <dbReference type="PROSITE" id="PS50011"/>
    </source>
</evidence>
<accession>A0A0N8GTE4</accession>
<organism evidence="3 4">
    <name type="scientific">Herpetosiphon geysericola</name>
    <dbReference type="NCBI Taxonomy" id="70996"/>
    <lineage>
        <taxon>Bacteria</taxon>
        <taxon>Bacillati</taxon>
        <taxon>Chloroflexota</taxon>
        <taxon>Chloroflexia</taxon>
        <taxon>Herpetosiphonales</taxon>
        <taxon>Herpetosiphonaceae</taxon>
        <taxon>Herpetosiphon</taxon>
    </lineage>
</organism>
<sequence length="367" mass="41655">MKQVCLLCERTSFDNNLYCQEVYCQAEKSPTILGYGKWLGDIEIVRPVVVLRSSVLYEASHQKQRVFLKVAHVGSENTERLKREAEFLKTIRVSNERNTFLPNWRPPYANATVSAQTEAYGRAMLGEHLFYYYLSDFFAGESLRDALTKNPQMWVNHIGWLVMRLASSIALLQSKGVLHFGINPESLLVHFEDNPSVPTIHLLDLGIASTPQNINNDWYSFMVPPAYTAPEIMQPHLQKPSYATDVYGLGLILYEMLVGVPAYPFKLKSDEEVYQAVLKNHHVNMNRTADVRAIAELAVRMVDVQVANRPQNAAQVVQELLKLFGEVPTAKKSRWPSLNTILIIVISLLTVAFLITFFVTLNQLNII</sequence>
<gene>
    <name evidence="3" type="ORF">SE18_00445</name>
</gene>
<feature type="domain" description="Protein kinase" evidence="2">
    <location>
        <begin position="42"/>
        <end position="321"/>
    </location>
</feature>
<name>A0A0N8GTE4_9CHLR</name>
<proteinExistence type="predicted"/>